<keyword evidence="3 6" id="KW-0812">Transmembrane</keyword>
<name>A0A7G9WHY7_9FIRM</name>
<reference evidence="7 8" key="1">
    <citation type="submission" date="2020-08" db="EMBL/GenBank/DDBJ databases">
        <authorList>
            <person name="Ren C."/>
            <person name="Gu Y."/>
            <person name="Xu Y."/>
        </authorList>
    </citation>
    <scope>NUCLEOTIDE SEQUENCE [LARGE SCALE GENOMIC DNA]</scope>
    <source>
        <strain evidence="7 8">LBM18003</strain>
    </source>
</reference>
<dbReference type="InterPro" id="IPR002797">
    <property type="entry name" value="Polysacc_synth"/>
</dbReference>
<feature type="transmembrane region" description="Helical" evidence="6">
    <location>
        <begin position="172"/>
        <end position="192"/>
    </location>
</feature>
<gene>
    <name evidence="7" type="ORF">H6X83_01130</name>
</gene>
<protein>
    <submittedName>
        <fullName evidence="7">Polysaccharide biosynthesis C-terminal domain-containing protein</fullName>
    </submittedName>
</protein>
<feature type="transmembrane region" description="Helical" evidence="6">
    <location>
        <begin position="379"/>
        <end position="404"/>
    </location>
</feature>
<dbReference type="KEGG" id="caml:H6X83_01130"/>
<evidence type="ECO:0000313" key="7">
    <source>
        <dbReference type="EMBL" id="QNO18299.1"/>
    </source>
</evidence>
<dbReference type="InterPro" id="IPR050833">
    <property type="entry name" value="Poly_Biosynth_Transport"/>
</dbReference>
<evidence type="ECO:0000256" key="5">
    <source>
        <dbReference type="ARBA" id="ARBA00023136"/>
    </source>
</evidence>
<dbReference type="GO" id="GO:0005886">
    <property type="term" value="C:plasma membrane"/>
    <property type="evidence" value="ECO:0007669"/>
    <property type="project" value="UniProtKB-SubCell"/>
</dbReference>
<evidence type="ECO:0000256" key="2">
    <source>
        <dbReference type="ARBA" id="ARBA00022475"/>
    </source>
</evidence>
<keyword evidence="5 6" id="KW-0472">Membrane</keyword>
<proteinExistence type="predicted"/>
<dbReference type="EMBL" id="CP060696">
    <property type="protein sequence ID" value="QNO18299.1"/>
    <property type="molecule type" value="Genomic_DNA"/>
</dbReference>
<evidence type="ECO:0000256" key="3">
    <source>
        <dbReference type="ARBA" id="ARBA00022692"/>
    </source>
</evidence>
<keyword evidence="2" id="KW-1003">Cell membrane</keyword>
<evidence type="ECO:0000256" key="1">
    <source>
        <dbReference type="ARBA" id="ARBA00004651"/>
    </source>
</evidence>
<dbReference type="AlphaFoldDB" id="A0A7G9WHY7"/>
<dbReference type="Proteomes" id="UP000516046">
    <property type="component" value="Chromosome"/>
</dbReference>
<feature type="transmembrane region" description="Helical" evidence="6">
    <location>
        <begin position="260"/>
        <end position="281"/>
    </location>
</feature>
<feature type="transmembrane region" description="Helical" evidence="6">
    <location>
        <begin position="42"/>
        <end position="64"/>
    </location>
</feature>
<feature type="transmembrane region" description="Helical" evidence="6">
    <location>
        <begin position="424"/>
        <end position="444"/>
    </location>
</feature>
<dbReference type="Pfam" id="PF01943">
    <property type="entry name" value="Polysacc_synt"/>
    <property type="match status" value="1"/>
</dbReference>
<accession>A0A7G9WHY7</accession>
<evidence type="ECO:0000313" key="8">
    <source>
        <dbReference type="Proteomes" id="UP000516046"/>
    </source>
</evidence>
<sequence length="446" mass="47578">MNKSAFIRNTCWLTLESTALRLSGIWFKGWVCDALGSVQMGIYQLIFSVFSLGVVLSASGANFAATRLTAERGPNRKTLRRCMLLSLAVSTAAGIGLYFCAPMLASTLGGTTPLRVLIPGLPCIAVAATLKGCFVAEGHTGAPMTAELLEQAAGIALSIVLVQRMGNPLTALMLASTLSEGCSCLFMLIAYLRRYIRHAPAETSAPAPWKEAARIGGPVIGGTGLRSLLFAVENLLIPRGLAAQSSVTGALAQYGLVQGMVLPVLLFPNAILTAAITLLVPELARCCASGRKVRIQLVAGRAFRLTLCFSFAAAAFIAAFAVPLCHMFYGNSDGAFLLRMMAPLMPLMYVDSVVDGMLKGLDQQSYSLFYNIVDACMRVAWCALVLPHLGLMGYILLLFLSEIFNATLSISRLLKVAEVEVSPFWVLLPAFGAVILYAAFTFLLPA</sequence>
<organism evidence="7 8">
    <name type="scientific">Caproicibacterium amylolyticum</name>
    <dbReference type="NCBI Taxonomy" id="2766537"/>
    <lineage>
        <taxon>Bacteria</taxon>
        <taxon>Bacillati</taxon>
        <taxon>Bacillota</taxon>
        <taxon>Clostridia</taxon>
        <taxon>Eubacteriales</taxon>
        <taxon>Oscillospiraceae</taxon>
        <taxon>Caproicibacterium</taxon>
    </lineage>
</organism>
<feature type="transmembrane region" description="Helical" evidence="6">
    <location>
        <begin position="302"/>
        <end position="324"/>
    </location>
</feature>
<dbReference type="RefSeq" id="WP_212507364.1">
    <property type="nucleotide sequence ID" value="NZ_CP060696.1"/>
</dbReference>
<feature type="transmembrane region" description="Helical" evidence="6">
    <location>
        <begin position="116"/>
        <end position="136"/>
    </location>
</feature>
<comment type="subcellular location">
    <subcellularLocation>
        <location evidence="1">Cell membrane</location>
        <topology evidence="1">Multi-pass membrane protein</topology>
    </subcellularLocation>
</comment>
<evidence type="ECO:0000256" key="6">
    <source>
        <dbReference type="SAM" id="Phobius"/>
    </source>
</evidence>
<dbReference type="PANTHER" id="PTHR30250:SF21">
    <property type="entry name" value="LIPID II FLIPPASE MURJ"/>
    <property type="match status" value="1"/>
</dbReference>
<evidence type="ECO:0000256" key="4">
    <source>
        <dbReference type="ARBA" id="ARBA00022989"/>
    </source>
</evidence>
<dbReference type="PANTHER" id="PTHR30250">
    <property type="entry name" value="PST FAMILY PREDICTED COLANIC ACID TRANSPORTER"/>
    <property type="match status" value="1"/>
</dbReference>
<keyword evidence="4 6" id="KW-1133">Transmembrane helix</keyword>
<keyword evidence="8" id="KW-1185">Reference proteome</keyword>
<feature type="transmembrane region" description="Helical" evidence="6">
    <location>
        <begin position="84"/>
        <end position="104"/>
    </location>
</feature>